<accession>A0AAQ3PNE4</accession>
<evidence type="ECO:0000313" key="2">
    <source>
        <dbReference type="Proteomes" id="UP001341281"/>
    </source>
</evidence>
<reference evidence="1 2" key="1">
    <citation type="submission" date="2024-02" db="EMBL/GenBank/DDBJ databases">
        <title>High-quality chromosome-scale genome assembly of Pensacola bahiagrass (Paspalum notatum Flugge var. saurae).</title>
        <authorList>
            <person name="Vega J.M."/>
            <person name="Podio M."/>
            <person name="Orjuela J."/>
            <person name="Siena L.A."/>
            <person name="Pessino S.C."/>
            <person name="Combes M.C."/>
            <person name="Mariac C."/>
            <person name="Albertini E."/>
            <person name="Pupilli F."/>
            <person name="Ortiz J.P.A."/>
            <person name="Leblanc O."/>
        </authorList>
    </citation>
    <scope>NUCLEOTIDE SEQUENCE [LARGE SCALE GENOMIC DNA]</scope>
    <source>
        <strain evidence="1">R1</strain>
        <tissue evidence="1">Leaf</tissue>
    </source>
</reference>
<gene>
    <name evidence="1" type="ORF">U9M48_003671</name>
</gene>
<keyword evidence="2" id="KW-1185">Reference proteome</keyword>
<dbReference type="Proteomes" id="UP001341281">
    <property type="component" value="Chromosome 01"/>
</dbReference>
<name>A0AAQ3PNE4_PASNO</name>
<sequence>MLPAICIKGRGLACGCDGSRALLLSGIVAAYVVIDRSLLPSPSSSLRKVVIKQPRWHCSLPPSVVIKLYLQSPKLMVLLEVRSAYEEHGTEISNAGNVSHCYSLFYDVLKKVDGK</sequence>
<dbReference type="AlphaFoldDB" id="A0AAQ3PNE4"/>
<dbReference type="EMBL" id="CP144745">
    <property type="protein sequence ID" value="WVZ52629.1"/>
    <property type="molecule type" value="Genomic_DNA"/>
</dbReference>
<proteinExistence type="predicted"/>
<organism evidence="1 2">
    <name type="scientific">Paspalum notatum var. saurae</name>
    <dbReference type="NCBI Taxonomy" id="547442"/>
    <lineage>
        <taxon>Eukaryota</taxon>
        <taxon>Viridiplantae</taxon>
        <taxon>Streptophyta</taxon>
        <taxon>Embryophyta</taxon>
        <taxon>Tracheophyta</taxon>
        <taxon>Spermatophyta</taxon>
        <taxon>Magnoliopsida</taxon>
        <taxon>Liliopsida</taxon>
        <taxon>Poales</taxon>
        <taxon>Poaceae</taxon>
        <taxon>PACMAD clade</taxon>
        <taxon>Panicoideae</taxon>
        <taxon>Andropogonodae</taxon>
        <taxon>Paspaleae</taxon>
        <taxon>Paspalinae</taxon>
        <taxon>Paspalum</taxon>
    </lineage>
</organism>
<protein>
    <submittedName>
        <fullName evidence="1">Uncharacterized protein</fullName>
    </submittedName>
</protein>
<evidence type="ECO:0000313" key="1">
    <source>
        <dbReference type="EMBL" id="WVZ52629.1"/>
    </source>
</evidence>